<proteinExistence type="predicted"/>
<dbReference type="EMBL" id="PDDX01000001">
    <property type="protein sequence ID" value="PHI29081.1"/>
    <property type="molecule type" value="Genomic_DNA"/>
</dbReference>
<dbReference type="STRING" id="1111728.GCA_000427805_00756"/>
<keyword evidence="1" id="KW-1133">Transmembrane helix</keyword>
<dbReference type="AlphaFoldDB" id="A0A2C6DJS8"/>
<keyword evidence="1" id="KW-0472">Membrane</keyword>
<reference evidence="4" key="1">
    <citation type="submission" date="2017-09" db="EMBL/GenBank/DDBJ databases">
        <title>FDA dAtabase for Regulatory Grade micrObial Sequences (FDA-ARGOS): Supporting development and validation of Infectious Disease Dx tests.</title>
        <authorList>
            <person name="Minogue T."/>
            <person name="Wolcott M."/>
            <person name="Wasieloski L."/>
            <person name="Aguilar W."/>
            <person name="Moore D."/>
            <person name="Tallon L."/>
            <person name="Sadzewicz L."/>
            <person name="Ott S."/>
            <person name="Zhao X."/>
            <person name="Nagaraj S."/>
            <person name="Vavikolanu K."/>
            <person name="Aluvathingal J."/>
            <person name="Nadendla S."/>
            <person name="Sichtig H."/>
        </authorList>
    </citation>
    <scope>NUCLEOTIDE SEQUENCE [LARGE SCALE GENOMIC DNA]</scope>
    <source>
        <strain evidence="4">FDAARGOS_387</strain>
    </source>
</reference>
<dbReference type="Proteomes" id="UP000224974">
    <property type="component" value="Unassembled WGS sequence"/>
</dbReference>
<keyword evidence="1" id="KW-0812">Transmembrane</keyword>
<organism evidence="2 4">
    <name type="scientific">Budvicia aquatica</name>
    <dbReference type="NCBI Taxonomy" id="82979"/>
    <lineage>
        <taxon>Bacteria</taxon>
        <taxon>Pseudomonadati</taxon>
        <taxon>Pseudomonadota</taxon>
        <taxon>Gammaproteobacteria</taxon>
        <taxon>Enterobacterales</taxon>
        <taxon>Budviciaceae</taxon>
        <taxon>Budvicia</taxon>
    </lineage>
</organism>
<feature type="transmembrane region" description="Helical" evidence="1">
    <location>
        <begin position="25"/>
        <end position="42"/>
    </location>
</feature>
<evidence type="ECO:0000313" key="3">
    <source>
        <dbReference type="EMBL" id="VFS47240.1"/>
    </source>
</evidence>
<sequence>MNLLLETGYAIILFNGGDFIMARQFSRIAAIVLFYFEIHIMVQTELLNSLPRYYFIVATCLIVLILLFFLICVILLAYGYILLNMLKKPISDYLFPKITRVTLATVTFNFS</sequence>
<evidence type="ECO:0000313" key="2">
    <source>
        <dbReference type="EMBL" id="PHI29081.1"/>
    </source>
</evidence>
<gene>
    <name evidence="2" type="ORF">CRN84_06990</name>
    <name evidence="3" type="ORF">NCTC12282_02175</name>
</gene>
<protein>
    <submittedName>
        <fullName evidence="2">Uncharacterized protein</fullName>
    </submittedName>
</protein>
<reference evidence="3 5" key="3">
    <citation type="submission" date="2019-03" db="EMBL/GenBank/DDBJ databases">
        <authorList>
            <consortium name="Pathogen Informatics"/>
        </authorList>
    </citation>
    <scope>NUCLEOTIDE SEQUENCE [LARGE SCALE GENOMIC DNA]</scope>
    <source>
        <strain evidence="3 5">NCTC12282</strain>
    </source>
</reference>
<keyword evidence="4" id="KW-1185">Reference proteome</keyword>
<dbReference type="Proteomes" id="UP000373449">
    <property type="component" value="Unassembled WGS sequence"/>
</dbReference>
<name>A0A2C6DJS8_9GAMM</name>
<evidence type="ECO:0000313" key="5">
    <source>
        <dbReference type="Proteomes" id="UP000373449"/>
    </source>
</evidence>
<dbReference type="EMBL" id="CAADJA010000002">
    <property type="protein sequence ID" value="VFS47240.1"/>
    <property type="molecule type" value="Genomic_DNA"/>
</dbReference>
<evidence type="ECO:0000313" key="4">
    <source>
        <dbReference type="Proteomes" id="UP000224974"/>
    </source>
</evidence>
<feature type="transmembrane region" description="Helical" evidence="1">
    <location>
        <begin position="54"/>
        <end position="83"/>
    </location>
</feature>
<evidence type="ECO:0000256" key="1">
    <source>
        <dbReference type="SAM" id="Phobius"/>
    </source>
</evidence>
<reference evidence="2" key="2">
    <citation type="submission" date="2017-09" db="EMBL/GenBank/DDBJ databases">
        <title>FDA dAtabase for Regulatory Grade micrObial Sequences (FDA-ARGOS): Supporting development and validation of Infectious Disease Dx tests.</title>
        <authorList>
            <person name="Minogue T."/>
            <person name="Wolcott M."/>
            <person name="Wasieloski L."/>
            <person name="Aguilar W."/>
            <person name="Moore D."/>
            <person name="Tallon L.J."/>
            <person name="Sadzewicz L."/>
            <person name="Ott S."/>
            <person name="Zhao X."/>
            <person name="Nagaraj S."/>
            <person name="Vavikolanu K."/>
            <person name="Aluvathingal J."/>
            <person name="Nadendla S."/>
            <person name="Sichtig H."/>
        </authorList>
    </citation>
    <scope>NUCLEOTIDE SEQUENCE</scope>
    <source>
        <strain evidence="2">FDAARGOS_387</strain>
    </source>
</reference>
<accession>A0A2C6DJS8</accession>